<dbReference type="PANTHER" id="PTHR10357">
    <property type="entry name" value="ALPHA-AMYLASE FAMILY MEMBER"/>
    <property type="match status" value="1"/>
</dbReference>
<evidence type="ECO:0000256" key="8">
    <source>
        <dbReference type="ARBA" id="ARBA00073730"/>
    </source>
</evidence>
<evidence type="ECO:0000256" key="5">
    <source>
        <dbReference type="ARBA" id="ARBA00023295"/>
    </source>
</evidence>
<evidence type="ECO:0000256" key="7">
    <source>
        <dbReference type="ARBA" id="ARBA00041343"/>
    </source>
</evidence>
<evidence type="ECO:0000256" key="6">
    <source>
        <dbReference type="ARBA" id="ARBA00026248"/>
    </source>
</evidence>
<dbReference type="GO" id="GO:0004556">
    <property type="term" value="F:alpha-amylase activity"/>
    <property type="evidence" value="ECO:0007669"/>
    <property type="project" value="TreeGrafter"/>
</dbReference>
<protein>
    <recommendedName>
        <fullName evidence="8">Alpha-glucosidase</fullName>
        <ecNumber evidence="3">3.2.1.20</ecNumber>
    </recommendedName>
    <alternativeName>
        <fullName evidence="7">Maltase</fullName>
    </alternativeName>
</protein>
<keyword evidence="6" id="KW-0462">Maltose metabolism</keyword>
<organism evidence="11 12">
    <name type="scientific">Elsinoe batatas</name>
    <dbReference type="NCBI Taxonomy" id="2601811"/>
    <lineage>
        <taxon>Eukaryota</taxon>
        <taxon>Fungi</taxon>
        <taxon>Dikarya</taxon>
        <taxon>Ascomycota</taxon>
        <taxon>Pezizomycotina</taxon>
        <taxon>Dothideomycetes</taxon>
        <taxon>Dothideomycetidae</taxon>
        <taxon>Myriangiales</taxon>
        <taxon>Elsinoaceae</taxon>
        <taxon>Elsinoe</taxon>
    </lineage>
</organism>
<evidence type="ECO:0000259" key="10">
    <source>
        <dbReference type="SMART" id="SM00642"/>
    </source>
</evidence>
<evidence type="ECO:0000256" key="2">
    <source>
        <dbReference type="ARBA" id="ARBA00008061"/>
    </source>
</evidence>
<dbReference type="GO" id="GO:0033934">
    <property type="term" value="F:glucan 1,4-alpha-maltotriohydrolase activity"/>
    <property type="evidence" value="ECO:0007669"/>
    <property type="project" value="TreeGrafter"/>
</dbReference>
<keyword evidence="12" id="KW-1185">Reference proteome</keyword>
<dbReference type="CDD" id="cd11333">
    <property type="entry name" value="AmyAc_SI_OligoGlu_DGase"/>
    <property type="match status" value="1"/>
</dbReference>
<dbReference type="SUPFAM" id="SSF51445">
    <property type="entry name" value="(Trans)glycosidases"/>
    <property type="match status" value="1"/>
</dbReference>
<evidence type="ECO:0000256" key="3">
    <source>
        <dbReference type="ARBA" id="ARBA00012741"/>
    </source>
</evidence>
<dbReference type="InterPro" id="IPR017853">
    <property type="entry name" value="GH"/>
</dbReference>
<dbReference type="SMART" id="SM00642">
    <property type="entry name" value="Aamy"/>
    <property type="match status" value="1"/>
</dbReference>
<dbReference type="GO" id="GO:0004575">
    <property type="term" value="F:sucrose alpha-glucosidase activity"/>
    <property type="evidence" value="ECO:0007669"/>
    <property type="project" value="TreeGrafter"/>
</dbReference>
<dbReference type="Gene3D" id="2.60.40.1180">
    <property type="entry name" value="Golgi alpha-mannosidase II"/>
    <property type="match status" value="1"/>
</dbReference>
<dbReference type="EC" id="3.2.1.20" evidence="3"/>
<dbReference type="PANTHER" id="PTHR10357:SF179">
    <property type="entry name" value="NEUTRAL AND BASIC AMINO ACID TRANSPORT PROTEIN RBAT"/>
    <property type="match status" value="1"/>
</dbReference>
<dbReference type="InterPro" id="IPR006047">
    <property type="entry name" value="GH13_cat_dom"/>
</dbReference>
<evidence type="ECO:0000313" key="12">
    <source>
        <dbReference type="Proteomes" id="UP000809789"/>
    </source>
</evidence>
<comment type="catalytic activity">
    <reaction evidence="1">
        <text>Hydrolysis of terminal, non-reducing (1-&gt;4)-linked alpha-D-glucose residues with release of alpha-D-glucose.</text>
        <dbReference type="EC" id="3.2.1.20"/>
    </reaction>
</comment>
<sequence>MTTSSSHVGIATNSLSSSSVPPSSSSSSSKTAATMTVTECPWWKNATVYQIYPASFKDSNGDGVGDLNGILSEVDYIKSIGVDAIWICPMYDSPQIDMGYDISNYEAVYPPYGTVADMENLIATAHEKGIRVLLDLVINHTSDQHQWFQESRSSKTNPKRDWYIWRPAKYDADGNRQPPNNWRSNFGGSVWEWDEATEEYFLHLFCPEQPDLNWENEECRQAIYDSAMRFWLDRGIDGFRVDTVNMYSKDPAFVDAPILDPTEQWQMAGLLYCNGPRMHEYLSEMNAILSEYGAMTVGECPHTPSRDRVLKYVSAKERQLSMVFQFDVVDVGFGADLKYDTVPRNWTLPVLKDAFTRTQQLIQGTDAWTTAFIENHDQARSISRFGSDATEELRVRSGKMLALMLASMSGTLFVYQGQEIGMVNAPLTWSVEEDYKDVESTNYYNWAVAKANGSAEAKKRATAALQHLARDHARVPMQWDDSAHAGFTNGKQPWMRVIDNYHHLNVKRQTAEKESVLSFWKQMLQVRKSNADLLVHGDFYLHDRENPKTFIFEKKFGGQSALVALNFTDEEVPFSAEGIFEAGEGKRLACNYADGAAGPLRSFEGRIYVGRSAQN</sequence>
<feature type="compositionally biased region" description="Polar residues" evidence="9">
    <location>
        <begin position="1"/>
        <end position="13"/>
    </location>
</feature>
<dbReference type="Gene3D" id="3.20.20.80">
    <property type="entry name" value="Glycosidases"/>
    <property type="match status" value="1"/>
</dbReference>
<dbReference type="InterPro" id="IPR045857">
    <property type="entry name" value="O16G_dom_2"/>
</dbReference>
<proteinExistence type="inferred from homology"/>
<dbReference type="FunFam" id="3.20.20.80:FF:000064">
    <property type="entry name" value="Oligo-1,6-glucosidase"/>
    <property type="match status" value="1"/>
</dbReference>
<dbReference type="EMBL" id="JAESVG020000009">
    <property type="protein sequence ID" value="KAG8624393.1"/>
    <property type="molecule type" value="Genomic_DNA"/>
</dbReference>
<dbReference type="InterPro" id="IPR013780">
    <property type="entry name" value="Glyco_hydro_b"/>
</dbReference>
<evidence type="ECO:0000313" key="11">
    <source>
        <dbReference type="EMBL" id="KAG8624393.1"/>
    </source>
</evidence>
<evidence type="ECO:0000256" key="1">
    <source>
        <dbReference type="ARBA" id="ARBA00001657"/>
    </source>
</evidence>
<evidence type="ECO:0000256" key="4">
    <source>
        <dbReference type="ARBA" id="ARBA00022801"/>
    </source>
</evidence>
<name>A0A8K0KXF9_9PEZI</name>
<dbReference type="GO" id="GO:0004574">
    <property type="term" value="F:oligo-1,6-glucosidase activity"/>
    <property type="evidence" value="ECO:0007669"/>
    <property type="project" value="TreeGrafter"/>
</dbReference>
<dbReference type="GO" id="GO:0000025">
    <property type="term" value="P:maltose catabolic process"/>
    <property type="evidence" value="ECO:0007669"/>
    <property type="project" value="TreeGrafter"/>
</dbReference>
<comment type="similarity">
    <text evidence="2">Belongs to the glycosyl hydrolase 13 family.</text>
</comment>
<dbReference type="GO" id="GO:0005987">
    <property type="term" value="P:sucrose catabolic process"/>
    <property type="evidence" value="ECO:0007669"/>
    <property type="project" value="TreeGrafter"/>
</dbReference>
<dbReference type="AlphaFoldDB" id="A0A8K0KXF9"/>
<dbReference type="Gene3D" id="3.90.400.10">
    <property type="entry name" value="Oligo-1,6-glucosidase, Domain 2"/>
    <property type="match status" value="1"/>
</dbReference>
<comment type="caution">
    <text evidence="11">The sequence shown here is derived from an EMBL/GenBank/DDBJ whole genome shotgun (WGS) entry which is preliminary data.</text>
</comment>
<dbReference type="SUPFAM" id="SSF51011">
    <property type="entry name" value="Glycosyl hydrolase domain"/>
    <property type="match status" value="1"/>
</dbReference>
<feature type="region of interest" description="Disordered" evidence="9">
    <location>
        <begin position="1"/>
        <end position="31"/>
    </location>
</feature>
<reference evidence="11" key="1">
    <citation type="submission" date="2021-07" db="EMBL/GenBank/DDBJ databases">
        <title>Elsinoe batatas strain:CRI-CJ2 Genome sequencing and assembly.</title>
        <authorList>
            <person name="Huang L."/>
        </authorList>
    </citation>
    <scope>NUCLEOTIDE SEQUENCE</scope>
    <source>
        <strain evidence="11">CRI-CJ2</strain>
    </source>
</reference>
<dbReference type="OrthoDB" id="1740265at2759"/>
<feature type="domain" description="Glycosyl hydrolase family 13 catalytic" evidence="10">
    <location>
        <begin position="50"/>
        <end position="474"/>
    </location>
</feature>
<gene>
    <name evidence="11" type="ORF">KVT40_007460</name>
</gene>
<dbReference type="FunFam" id="3.20.20.80:FF:000087">
    <property type="entry name" value="Oligo-1,6-glucosidase IMA1"/>
    <property type="match status" value="1"/>
</dbReference>
<dbReference type="GO" id="GO:0004558">
    <property type="term" value="F:alpha-1,4-glucosidase activity"/>
    <property type="evidence" value="ECO:0007669"/>
    <property type="project" value="UniProtKB-EC"/>
</dbReference>
<dbReference type="Proteomes" id="UP000809789">
    <property type="component" value="Unassembled WGS sequence"/>
</dbReference>
<accession>A0A8K0KXF9</accession>
<keyword evidence="5" id="KW-0326">Glycosidase</keyword>
<evidence type="ECO:0000256" key="9">
    <source>
        <dbReference type="SAM" id="MobiDB-lite"/>
    </source>
</evidence>
<dbReference type="FunFam" id="3.90.400.10:FF:000003">
    <property type="entry name" value="Probable alpha-glucosidase (Maltase)"/>
    <property type="match status" value="1"/>
</dbReference>
<keyword evidence="4" id="KW-0378">Hydrolase</keyword>
<dbReference type="Pfam" id="PF00128">
    <property type="entry name" value="Alpha-amylase"/>
    <property type="match status" value="1"/>
</dbReference>
<feature type="compositionally biased region" description="Low complexity" evidence="9">
    <location>
        <begin position="14"/>
        <end position="29"/>
    </location>
</feature>